<feature type="signal peptide" evidence="1">
    <location>
        <begin position="1"/>
        <end position="23"/>
    </location>
</feature>
<feature type="chain" id="PRO_5026884904" description="PorV/PorQ family protein" evidence="1">
    <location>
        <begin position="24"/>
        <end position="325"/>
    </location>
</feature>
<dbReference type="EMBL" id="JAALLS010000001">
    <property type="protein sequence ID" value="NGP86969.1"/>
    <property type="molecule type" value="Genomic_DNA"/>
</dbReference>
<dbReference type="Gene3D" id="2.40.160.60">
    <property type="entry name" value="Outer membrane protein transport protein (OMPP1/FadL/TodX)"/>
    <property type="match status" value="1"/>
</dbReference>
<protein>
    <recommendedName>
        <fullName evidence="4">PorV/PorQ family protein</fullName>
    </recommendedName>
</protein>
<dbReference type="SUPFAM" id="SSF56935">
    <property type="entry name" value="Porins"/>
    <property type="match status" value="1"/>
</dbReference>
<name>A0A6M1SZA9_9BACT</name>
<gene>
    <name evidence="2" type="ORF">G3569_01280</name>
</gene>
<evidence type="ECO:0000256" key="1">
    <source>
        <dbReference type="SAM" id="SignalP"/>
    </source>
</evidence>
<keyword evidence="1" id="KW-0732">Signal</keyword>
<dbReference type="RefSeq" id="WP_165265273.1">
    <property type="nucleotide sequence ID" value="NZ_JAALLS010000001.1"/>
</dbReference>
<keyword evidence="3" id="KW-1185">Reference proteome</keyword>
<reference evidence="2 3" key="1">
    <citation type="submission" date="2020-02" db="EMBL/GenBank/DDBJ databases">
        <title>Aliifodinibius halophilus 2W32, complete genome.</title>
        <authorList>
            <person name="Li Y."/>
            <person name="Wu S."/>
        </authorList>
    </citation>
    <scope>NUCLEOTIDE SEQUENCE [LARGE SCALE GENOMIC DNA]</scope>
    <source>
        <strain evidence="2 3">2W32</strain>
    </source>
</reference>
<accession>A0A6M1SZA9</accession>
<dbReference type="AlphaFoldDB" id="A0A6M1SZA9"/>
<organism evidence="2 3">
    <name type="scientific">Fodinibius halophilus</name>
    <dbReference type="NCBI Taxonomy" id="1736908"/>
    <lineage>
        <taxon>Bacteria</taxon>
        <taxon>Pseudomonadati</taxon>
        <taxon>Balneolota</taxon>
        <taxon>Balneolia</taxon>
        <taxon>Balneolales</taxon>
        <taxon>Balneolaceae</taxon>
        <taxon>Fodinibius</taxon>
    </lineage>
</organism>
<proteinExistence type="predicted"/>
<comment type="caution">
    <text evidence="2">The sequence shown here is derived from an EMBL/GenBank/DDBJ whole genome shotgun (WGS) entry which is preliminary data.</text>
</comment>
<evidence type="ECO:0008006" key="4">
    <source>
        <dbReference type="Google" id="ProtNLM"/>
    </source>
</evidence>
<evidence type="ECO:0000313" key="2">
    <source>
        <dbReference type="EMBL" id="NGP86969.1"/>
    </source>
</evidence>
<sequence length="325" mass="35531">MMMKYISTKTVLTFFIITLGAFALQAQHAGRAGAFSRLGFGPRGMAMGNALTAVTQEGIYGYYNPALVAHAKQGNQVDLSTAAMSFDRSLHTLSSTFQLPPSAGASISVINANVNNIDGRTSDGYHTNMLSTHEYQFAAAAGISISKKISVGIGVKYYLSDLHNELDNATTVGLDLGFLYILSDQLQLGGTVKDLLASYNWDSTPLWGDNGSSHSDPFPTQLRVGVSYQPITKLLVSFDSGQEFYEKESTTFLRLGSTYHLHQYITIRGGWQIENLSSLKTSNHGSAGFSIYLPFDFMTPTIDYAFLQESNNISYMHTFGIQLNL</sequence>
<evidence type="ECO:0000313" key="3">
    <source>
        <dbReference type="Proteomes" id="UP000479132"/>
    </source>
</evidence>
<dbReference type="Proteomes" id="UP000479132">
    <property type="component" value="Unassembled WGS sequence"/>
</dbReference>